<keyword evidence="7" id="KW-1185">Reference proteome</keyword>
<evidence type="ECO:0000313" key="7">
    <source>
        <dbReference type="Proteomes" id="UP000009881"/>
    </source>
</evidence>
<dbReference type="OrthoDB" id="7305302at2"/>
<keyword evidence="3" id="KW-0479">Metal-binding</keyword>
<organism evidence="6 7">
    <name type="scientific">Caenispirillum salinarum AK4</name>
    <dbReference type="NCBI Taxonomy" id="1238182"/>
    <lineage>
        <taxon>Bacteria</taxon>
        <taxon>Pseudomonadati</taxon>
        <taxon>Pseudomonadota</taxon>
        <taxon>Alphaproteobacteria</taxon>
        <taxon>Rhodospirillales</taxon>
        <taxon>Novispirillaceae</taxon>
        <taxon>Caenispirillum</taxon>
    </lineage>
</organism>
<dbReference type="EMBL" id="ANHY01000003">
    <property type="protein sequence ID" value="EKV32315.1"/>
    <property type="molecule type" value="Genomic_DNA"/>
</dbReference>
<sequence>MPLLAWREALSVGDPRIDEDHKKLISFVNELNDAIEGRKSDRVVGKIILELVQYTKDHFTREEACMKGADYPDYERHKQIHQALTAQVLLMAEKYVRTPTDEVKKELIDFLAAWLVEHIIKEDRKLGSYLQGKRVWV</sequence>
<name>K9H213_9PROT</name>
<evidence type="ECO:0000256" key="1">
    <source>
        <dbReference type="ARBA" id="ARBA00010587"/>
    </source>
</evidence>
<evidence type="ECO:0000256" key="3">
    <source>
        <dbReference type="ARBA" id="ARBA00022723"/>
    </source>
</evidence>
<protein>
    <submittedName>
        <fullName evidence="6">Hemerythrin family protein</fullName>
    </submittedName>
</protein>
<dbReference type="NCBIfam" id="TIGR02481">
    <property type="entry name" value="hemeryth_dom"/>
    <property type="match status" value="1"/>
</dbReference>
<dbReference type="InterPro" id="IPR012827">
    <property type="entry name" value="Hemerythrin_metal-bd"/>
</dbReference>
<accession>K9H213</accession>
<dbReference type="GO" id="GO:0005344">
    <property type="term" value="F:oxygen carrier activity"/>
    <property type="evidence" value="ECO:0007669"/>
    <property type="project" value="UniProtKB-KW"/>
</dbReference>
<dbReference type="SUPFAM" id="SSF47188">
    <property type="entry name" value="Hemerythrin-like"/>
    <property type="match status" value="1"/>
</dbReference>
<dbReference type="InterPro" id="IPR016131">
    <property type="entry name" value="Haemerythrin_Fe_BS"/>
</dbReference>
<dbReference type="Pfam" id="PF01814">
    <property type="entry name" value="Hemerythrin"/>
    <property type="match status" value="1"/>
</dbReference>
<evidence type="ECO:0000259" key="5">
    <source>
        <dbReference type="Pfam" id="PF01814"/>
    </source>
</evidence>
<dbReference type="GO" id="GO:0046872">
    <property type="term" value="F:metal ion binding"/>
    <property type="evidence" value="ECO:0007669"/>
    <property type="project" value="UniProtKB-KW"/>
</dbReference>
<evidence type="ECO:0000256" key="2">
    <source>
        <dbReference type="ARBA" id="ARBA00022621"/>
    </source>
</evidence>
<dbReference type="RefSeq" id="WP_009538803.1">
    <property type="nucleotide sequence ID" value="NZ_ANHY01000003.1"/>
</dbReference>
<dbReference type="PANTHER" id="PTHR37164:SF1">
    <property type="entry name" value="BACTERIOHEMERYTHRIN"/>
    <property type="match status" value="1"/>
</dbReference>
<feature type="domain" description="Hemerythrin-like" evidence="5">
    <location>
        <begin position="16"/>
        <end position="127"/>
    </location>
</feature>
<comment type="caution">
    <text evidence="6">The sequence shown here is derived from an EMBL/GenBank/DDBJ whole genome shotgun (WGS) entry which is preliminary data.</text>
</comment>
<dbReference type="InterPro" id="IPR035938">
    <property type="entry name" value="Hemerythrin-like_sf"/>
</dbReference>
<dbReference type="eggNOG" id="COG2703">
    <property type="taxonomic scope" value="Bacteria"/>
</dbReference>
<dbReference type="Proteomes" id="UP000009881">
    <property type="component" value="Unassembled WGS sequence"/>
</dbReference>
<dbReference type="CDD" id="cd12107">
    <property type="entry name" value="Hemerythrin"/>
    <property type="match status" value="1"/>
</dbReference>
<keyword evidence="4" id="KW-0408">Iron</keyword>
<proteinExistence type="inferred from homology"/>
<comment type="similarity">
    <text evidence="1">Belongs to the hemerythrin family.</text>
</comment>
<evidence type="ECO:0000256" key="4">
    <source>
        <dbReference type="ARBA" id="ARBA00023004"/>
    </source>
</evidence>
<dbReference type="PANTHER" id="PTHR37164">
    <property type="entry name" value="BACTERIOHEMERYTHRIN"/>
    <property type="match status" value="1"/>
</dbReference>
<dbReference type="AlphaFoldDB" id="K9H213"/>
<dbReference type="InterPro" id="IPR012312">
    <property type="entry name" value="Hemerythrin-like"/>
</dbReference>
<evidence type="ECO:0000313" key="6">
    <source>
        <dbReference type="EMBL" id="EKV32315.1"/>
    </source>
</evidence>
<keyword evidence="2" id="KW-0561">Oxygen transport</keyword>
<reference evidence="6 7" key="1">
    <citation type="journal article" date="2013" name="Genome Announc.">
        <title>Draft Genome Sequence of an Alphaproteobacterium, Caenispirillum salinarum AK4(T), Isolated from a Solar Saltern.</title>
        <authorList>
            <person name="Khatri I."/>
            <person name="Singh A."/>
            <person name="Korpole S."/>
            <person name="Pinnaka A.K."/>
            <person name="Subramanian S."/>
        </authorList>
    </citation>
    <scope>NUCLEOTIDE SEQUENCE [LARGE SCALE GENOMIC DNA]</scope>
    <source>
        <strain evidence="6 7">AK4</strain>
    </source>
</reference>
<keyword evidence="2" id="KW-0813">Transport</keyword>
<dbReference type="PROSITE" id="PS00550">
    <property type="entry name" value="HEMERYTHRINS"/>
    <property type="match status" value="1"/>
</dbReference>
<dbReference type="NCBIfam" id="NF033749">
    <property type="entry name" value="bact_hemeryth"/>
    <property type="match status" value="1"/>
</dbReference>
<dbReference type="STRING" id="1238182.C882_2393"/>
<dbReference type="InterPro" id="IPR050669">
    <property type="entry name" value="Hemerythrin"/>
</dbReference>
<dbReference type="Gene3D" id="1.20.120.50">
    <property type="entry name" value="Hemerythrin-like"/>
    <property type="match status" value="1"/>
</dbReference>
<gene>
    <name evidence="6" type="ORF">C882_2393</name>
</gene>